<comment type="caution">
    <text evidence="4">The sequence shown here is derived from an EMBL/GenBank/DDBJ whole genome shotgun (WGS) entry which is preliminary data.</text>
</comment>
<dbReference type="InterPro" id="IPR021109">
    <property type="entry name" value="Peptidase_aspartic_dom_sf"/>
</dbReference>
<dbReference type="EMBL" id="ML996118">
    <property type="protein sequence ID" value="KAF2737188.1"/>
    <property type="molecule type" value="Genomic_DNA"/>
</dbReference>
<dbReference type="Gene3D" id="2.40.70.10">
    <property type="entry name" value="Acid Proteases"/>
    <property type="match status" value="1"/>
</dbReference>
<keyword evidence="5" id="KW-1185">Reference proteome</keyword>
<keyword evidence="2" id="KW-0472">Membrane</keyword>
<sequence>MMQRTTKHNILALTLLSLTPISLTAKCSAPALALPYRETQITPGTLVQGIRISIGSPPQYIALTPSLMLDNAFIPRYTNSCVHIASMPLPSPSPRPTPPNATQPSRRALDKRDGHPGDFEEEGDGSDGSAGSTGRFWEGQDWWLKCSMLYGGGYAPALSGTGRSNASFKHDEFFFDAKEYGAWTFLDDVFALADYLGEYVDAMGEGPTKQNISGTFVLPNGDALFGGLGSSPLGLTPESTVLNALAREEIVASTSWSLTNETLCLGCWDKSASKGDFTTFKPADRKANDKLPCLIQAKVEALNWRPGENKDGVTLIKEAFSACIEPGIKYLVLPNDVREAFETVTDRKMVAGYDDYVVFSGPPKDEIGVLEFKLEGGLQVNVTIPGAGKAGAEEKGEWRVPVGKGGWGGYGTGVWTLGKPFTDHIVLKWDAETKEYSIANVNEDASRTQDLQPLGCDEFPKKVEKDHASPATGTIVGSVVGGFVGGLLFAAAGLLFYRRGVQGVKAKYEPMPSVEHLPMSSMASDRRTIDSAMSGALSPPSIRDSMLSRGSGRVSPMMEPQMVDDNSIYEAPEGGTAYPTKRERTELGIPPVYHG</sequence>
<feature type="region of interest" description="Disordered" evidence="1">
    <location>
        <begin position="88"/>
        <end position="132"/>
    </location>
</feature>
<reference evidence="4" key="1">
    <citation type="journal article" date="2020" name="Stud. Mycol.">
        <title>101 Dothideomycetes genomes: a test case for predicting lifestyles and emergence of pathogens.</title>
        <authorList>
            <person name="Haridas S."/>
            <person name="Albert R."/>
            <person name="Binder M."/>
            <person name="Bloem J."/>
            <person name="Labutti K."/>
            <person name="Salamov A."/>
            <person name="Andreopoulos B."/>
            <person name="Baker S."/>
            <person name="Barry K."/>
            <person name="Bills G."/>
            <person name="Bluhm B."/>
            <person name="Cannon C."/>
            <person name="Castanera R."/>
            <person name="Culley D."/>
            <person name="Daum C."/>
            <person name="Ezra D."/>
            <person name="Gonzalez J."/>
            <person name="Henrissat B."/>
            <person name="Kuo A."/>
            <person name="Liang C."/>
            <person name="Lipzen A."/>
            <person name="Lutzoni F."/>
            <person name="Magnuson J."/>
            <person name="Mondo S."/>
            <person name="Nolan M."/>
            <person name="Ohm R."/>
            <person name="Pangilinan J."/>
            <person name="Park H.-J."/>
            <person name="Ramirez L."/>
            <person name="Alfaro M."/>
            <person name="Sun H."/>
            <person name="Tritt A."/>
            <person name="Yoshinaga Y."/>
            <person name="Zwiers L.-H."/>
            <person name="Turgeon B."/>
            <person name="Goodwin S."/>
            <person name="Spatafora J."/>
            <person name="Crous P."/>
            <person name="Grigoriev I."/>
        </authorList>
    </citation>
    <scope>NUCLEOTIDE SEQUENCE</scope>
    <source>
        <strain evidence="4">CBS 125425</strain>
    </source>
</reference>
<evidence type="ECO:0000313" key="4">
    <source>
        <dbReference type="EMBL" id="KAF2737188.1"/>
    </source>
</evidence>
<dbReference type="AlphaFoldDB" id="A0A9P4V5E3"/>
<keyword evidence="3" id="KW-0732">Signal</keyword>
<evidence type="ECO:0000256" key="1">
    <source>
        <dbReference type="SAM" id="MobiDB-lite"/>
    </source>
</evidence>
<feature type="signal peptide" evidence="3">
    <location>
        <begin position="1"/>
        <end position="24"/>
    </location>
</feature>
<keyword evidence="2" id="KW-1133">Transmembrane helix</keyword>
<evidence type="ECO:0000313" key="5">
    <source>
        <dbReference type="Proteomes" id="UP000799444"/>
    </source>
</evidence>
<dbReference type="OrthoDB" id="5361565at2759"/>
<evidence type="ECO:0000256" key="3">
    <source>
        <dbReference type="SAM" id="SignalP"/>
    </source>
</evidence>
<keyword evidence="2" id="KW-0812">Transmembrane</keyword>
<dbReference type="SUPFAM" id="SSF50630">
    <property type="entry name" value="Acid proteases"/>
    <property type="match status" value="1"/>
</dbReference>
<feature type="compositionally biased region" description="Basic and acidic residues" evidence="1">
    <location>
        <begin position="107"/>
        <end position="118"/>
    </location>
</feature>
<organism evidence="4 5">
    <name type="scientific">Polyplosphaeria fusca</name>
    <dbReference type="NCBI Taxonomy" id="682080"/>
    <lineage>
        <taxon>Eukaryota</taxon>
        <taxon>Fungi</taxon>
        <taxon>Dikarya</taxon>
        <taxon>Ascomycota</taxon>
        <taxon>Pezizomycotina</taxon>
        <taxon>Dothideomycetes</taxon>
        <taxon>Pleosporomycetidae</taxon>
        <taxon>Pleosporales</taxon>
        <taxon>Tetraplosphaeriaceae</taxon>
        <taxon>Polyplosphaeria</taxon>
    </lineage>
</organism>
<evidence type="ECO:0008006" key="6">
    <source>
        <dbReference type="Google" id="ProtNLM"/>
    </source>
</evidence>
<accession>A0A9P4V5E3</accession>
<evidence type="ECO:0000256" key="2">
    <source>
        <dbReference type="SAM" id="Phobius"/>
    </source>
</evidence>
<feature type="transmembrane region" description="Helical" evidence="2">
    <location>
        <begin position="475"/>
        <end position="497"/>
    </location>
</feature>
<feature type="compositionally biased region" description="Pro residues" evidence="1">
    <location>
        <begin position="89"/>
        <end position="101"/>
    </location>
</feature>
<protein>
    <recommendedName>
        <fullName evidence="6">Peptidase A1 domain-containing protein</fullName>
    </recommendedName>
</protein>
<proteinExistence type="predicted"/>
<gene>
    <name evidence="4" type="ORF">EJ04DRAFT_130311</name>
</gene>
<feature type="region of interest" description="Disordered" evidence="1">
    <location>
        <begin position="533"/>
        <end position="556"/>
    </location>
</feature>
<feature type="chain" id="PRO_5040409772" description="Peptidase A1 domain-containing protein" evidence="3">
    <location>
        <begin position="25"/>
        <end position="595"/>
    </location>
</feature>
<name>A0A9P4V5E3_9PLEO</name>
<dbReference type="Proteomes" id="UP000799444">
    <property type="component" value="Unassembled WGS sequence"/>
</dbReference>